<keyword evidence="2" id="KW-0812">Transmembrane</keyword>
<evidence type="ECO:0000256" key="1">
    <source>
        <dbReference type="SAM" id="MobiDB-lite"/>
    </source>
</evidence>
<evidence type="ECO:0000313" key="4">
    <source>
        <dbReference type="EMBL" id="RZF45969.1"/>
    </source>
</evidence>
<evidence type="ECO:0000256" key="2">
    <source>
        <dbReference type="SAM" id="Phobius"/>
    </source>
</evidence>
<dbReference type="EMBL" id="QKKF02007569">
    <property type="protein sequence ID" value="RZF45969.1"/>
    <property type="molecule type" value="Genomic_DNA"/>
</dbReference>
<proteinExistence type="predicted"/>
<dbReference type="Proteomes" id="UP000291343">
    <property type="component" value="Unassembled WGS sequence"/>
</dbReference>
<feature type="region of interest" description="Disordered" evidence="1">
    <location>
        <begin position="51"/>
        <end position="72"/>
    </location>
</feature>
<name>A0A482XKI2_LAOST</name>
<keyword evidence="2" id="KW-1133">Transmembrane helix</keyword>
<comment type="caution">
    <text evidence="4">The sequence shown here is derived from an EMBL/GenBank/DDBJ whole genome shotgun (WGS) entry which is preliminary data.</text>
</comment>
<keyword evidence="3" id="KW-0732">Signal</keyword>
<feature type="signal peptide" evidence="3">
    <location>
        <begin position="1"/>
        <end position="22"/>
    </location>
</feature>
<feature type="transmembrane region" description="Helical" evidence="2">
    <location>
        <begin position="78"/>
        <end position="105"/>
    </location>
</feature>
<gene>
    <name evidence="4" type="ORF">LSTR_LSTR008346</name>
</gene>
<dbReference type="AlphaFoldDB" id="A0A482XKI2"/>
<keyword evidence="2" id="KW-0472">Membrane</keyword>
<evidence type="ECO:0000313" key="5">
    <source>
        <dbReference type="Proteomes" id="UP000291343"/>
    </source>
</evidence>
<organism evidence="4 5">
    <name type="scientific">Laodelphax striatellus</name>
    <name type="common">Small brown planthopper</name>
    <name type="synonym">Delphax striatella</name>
    <dbReference type="NCBI Taxonomy" id="195883"/>
    <lineage>
        <taxon>Eukaryota</taxon>
        <taxon>Metazoa</taxon>
        <taxon>Ecdysozoa</taxon>
        <taxon>Arthropoda</taxon>
        <taxon>Hexapoda</taxon>
        <taxon>Insecta</taxon>
        <taxon>Pterygota</taxon>
        <taxon>Neoptera</taxon>
        <taxon>Paraneoptera</taxon>
        <taxon>Hemiptera</taxon>
        <taxon>Auchenorrhyncha</taxon>
        <taxon>Fulgoroidea</taxon>
        <taxon>Delphacidae</taxon>
        <taxon>Criomorphinae</taxon>
        <taxon>Laodelphax</taxon>
    </lineage>
</organism>
<keyword evidence="5" id="KW-1185">Reference proteome</keyword>
<accession>A0A482XKI2</accession>
<protein>
    <recommendedName>
        <fullName evidence="6">Transmembrane protein</fullName>
    </recommendedName>
</protein>
<evidence type="ECO:0008006" key="6">
    <source>
        <dbReference type="Google" id="ProtNLM"/>
    </source>
</evidence>
<dbReference type="OrthoDB" id="8195786at2759"/>
<feature type="chain" id="PRO_5019824891" description="Transmembrane protein" evidence="3">
    <location>
        <begin position="23"/>
        <end position="120"/>
    </location>
</feature>
<evidence type="ECO:0000256" key="3">
    <source>
        <dbReference type="SAM" id="SignalP"/>
    </source>
</evidence>
<dbReference type="SMR" id="A0A482XKI2"/>
<dbReference type="InParanoid" id="A0A482XKI2"/>
<feature type="compositionally biased region" description="Polar residues" evidence="1">
    <location>
        <begin position="61"/>
        <end position="72"/>
    </location>
</feature>
<reference evidence="4 5" key="1">
    <citation type="journal article" date="2017" name="Gigascience">
        <title>Genome sequence of the small brown planthopper, Laodelphax striatellus.</title>
        <authorList>
            <person name="Zhu J."/>
            <person name="Jiang F."/>
            <person name="Wang X."/>
            <person name="Yang P."/>
            <person name="Bao Y."/>
            <person name="Zhao W."/>
            <person name="Wang W."/>
            <person name="Lu H."/>
            <person name="Wang Q."/>
            <person name="Cui N."/>
            <person name="Li J."/>
            <person name="Chen X."/>
            <person name="Luo L."/>
            <person name="Yu J."/>
            <person name="Kang L."/>
            <person name="Cui F."/>
        </authorList>
    </citation>
    <scope>NUCLEOTIDE SEQUENCE [LARGE SCALE GENOMIC DNA]</scope>
    <source>
        <strain evidence="4">Lst14</strain>
    </source>
</reference>
<sequence length="120" mass="12747">MFTARVLFVLFCASSLIGILEAVGRSNSNAFSRNATQKQVKSAYSGLDIANGGGGGGRSRPVSTTSDNSESNRSFKSAWGIITLIVVIVAGGATGYYVTLFYPLICKKQGKYDIMEHSPV</sequence>